<organism evidence="1 2">
    <name type="scientific">Ambrosia artemisiifolia</name>
    <name type="common">Common ragweed</name>
    <dbReference type="NCBI Taxonomy" id="4212"/>
    <lineage>
        <taxon>Eukaryota</taxon>
        <taxon>Viridiplantae</taxon>
        <taxon>Streptophyta</taxon>
        <taxon>Embryophyta</taxon>
        <taxon>Tracheophyta</taxon>
        <taxon>Spermatophyta</taxon>
        <taxon>Magnoliopsida</taxon>
        <taxon>eudicotyledons</taxon>
        <taxon>Gunneridae</taxon>
        <taxon>Pentapetalae</taxon>
        <taxon>asterids</taxon>
        <taxon>campanulids</taxon>
        <taxon>Asterales</taxon>
        <taxon>Asteraceae</taxon>
        <taxon>Asteroideae</taxon>
        <taxon>Heliantheae alliance</taxon>
        <taxon>Heliantheae</taxon>
        <taxon>Ambrosia</taxon>
    </lineage>
</organism>
<dbReference type="EMBL" id="JAMZMK010011510">
    <property type="protein sequence ID" value="KAI7726856.1"/>
    <property type="molecule type" value="Genomic_DNA"/>
</dbReference>
<comment type="caution">
    <text evidence="1">The sequence shown here is derived from an EMBL/GenBank/DDBJ whole genome shotgun (WGS) entry which is preliminary data.</text>
</comment>
<dbReference type="Proteomes" id="UP001206925">
    <property type="component" value="Unassembled WGS sequence"/>
</dbReference>
<evidence type="ECO:0000313" key="1">
    <source>
        <dbReference type="EMBL" id="KAI7726856.1"/>
    </source>
</evidence>
<reference evidence="1" key="1">
    <citation type="submission" date="2022-06" db="EMBL/GenBank/DDBJ databases">
        <title>Uncovering the hologenomic basis of an extraordinary plant invasion.</title>
        <authorList>
            <person name="Bieker V.C."/>
            <person name="Martin M.D."/>
            <person name="Gilbert T."/>
            <person name="Hodgins K."/>
            <person name="Battlay P."/>
            <person name="Petersen B."/>
            <person name="Wilson J."/>
        </authorList>
    </citation>
    <scope>NUCLEOTIDE SEQUENCE</scope>
    <source>
        <strain evidence="1">AA19_3_7</strain>
        <tissue evidence="1">Leaf</tissue>
    </source>
</reference>
<evidence type="ECO:0000313" key="2">
    <source>
        <dbReference type="Proteomes" id="UP001206925"/>
    </source>
</evidence>
<protein>
    <submittedName>
        <fullName evidence="1">Uncharacterized protein</fullName>
    </submittedName>
</protein>
<proteinExistence type="predicted"/>
<dbReference type="AlphaFoldDB" id="A0AAD5BNV7"/>
<accession>A0AAD5BNV7</accession>
<gene>
    <name evidence="1" type="ORF">M8C21_020208</name>
</gene>
<sequence>MLAIVAVEAVEGWLDVVNLALAFLDGIYQATCQRIRAPMTGVNYPSC</sequence>
<name>A0AAD5BNV7_AMBAR</name>
<keyword evidence="2" id="KW-1185">Reference proteome</keyword>